<proteinExistence type="predicted"/>
<feature type="region of interest" description="Disordered" evidence="1">
    <location>
        <begin position="779"/>
        <end position="801"/>
    </location>
</feature>
<comment type="caution">
    <text evidence="2">The sequence shown here is derived from an EMBL/GenBank/DDBJ whole genome shotgun (WGS) entry which is preliminary data.</text>
</comment>
<evidence type="ECO:0000313" key="2">
    <source>
        <dbReference type="EMBL" id="KAJ4254944.1"/>
    </source>
</evidence>
<organism evidence="2 3">
    <name type="scientific">Fusarium torreyae</name>
    <dbReference type="NCBI Taxonomy" id="1237075"/>
    <lineage>
        <taxon>Eukaryota</taxon>
        <taxon>Fungi</taxon>
        <taxon>Dikarya</taxon>
        <taxon>Ascomycota</taxon>
        <taxon>Pezizomycotina</taxon>
        <taxon>Sordariomycetes</taxon>
        <taxon>Hypocreomycetidae</taxon>
        <taxon>Hypocreales</taxon>
        <taxon>Nectriaceae</taxon>
        <taxon>Fusarium</taxon>
    </lineage>
</organism>
<dbReference type="Proteomes" id="UP001152049">
    <property type="component" value="Unassembled WGS sequence"/>
</dbReference>
<keyword evidence="3" id="KW-1185">Reference proteome</keyword>
<evidence type="ECO:0000256" key="1">
    <source>
        <dbReference type="SAM" id="MobiDB-lite"/>
    </source>
</evidence>
<protein>
    <submittedName>
        <fullName evidence="2">Uncharacterized protein</fullName>
    </submittedName>
</protein>
<dbReference type="EMBL" id="JAOQAZ010000021">
    <property type="protein sequence ID" value="KAJ4254944.1"/>
    <property type="molecule type" value="Genomic_DNA"/>
</dbReference>
<sequence length="801" mass="92040">MNFERSFLRGRIERELNLQKGWADQNPAYLLRKYLASDQLSRYALVQTAAIRSRRLSIVLIQMDLRRRVEADPENNQDISKALPKKEQWQRLMGILKHNGHTQYDLDQYMEILFAKNDEVRCRLFLEDDFAKPAFILSYLLRTVSSFSDIATFFNAGLRAVAARTGSGPQRRTLPYAYMWEAQRILLGMSAGLPEALLVDRKGFRAIRAVLAGMPKNRDEIHSALRHAKTWPPHLQPGDGIDEEMEPHEFWTRVVRAGMMMQEAGFPKHEVDFALDILQGLALDGTPTIQQRKQINPDRNLTSWAASIRATRNAHEAWDRFKHPPKDGMKPGQDEYAAMFQRLYAREADLDAGTLPGDTALNYVSHEETNLTELEKLRMQPPTPADLYEAMRRDEIPINVGLLTILVSNAKTLEEAHMYLYHASGTRKKNYAALTLPSPTPESLKSIPLPVFSAYINVCSAMPSRRGRKFMTRAIRFTELRLSRRNQNWGSFVWASILKNLGQHHFALKFTLEEQISFMLDVVDRIDVTHGMTLPIFDRFTSNLRKILRREVENLAAAVEANNADAHVLTFLYGIGAEEASAECDDSALSAIRAASSRMKGFFYSLVTQERERIGPGENIDVSLIDSMRSRRDPVMAPYAHNLMLALAFAGEFNEMAEVMKWLIKEWSPRELQEEVESLEEIPHDLDMLETLCAFRAFAEPMITQRELDQVLNDLDTHDMWYWPDDATVEAYVEGYGSNTHRELSQALQWIRHRRHTRQAEQESWATDAKDLELDRTATKQETSEQQLGQEEFRTRVFRTS</sequence>
<evidence type="ECO:0000313" key="3">
    <source>
        <dbReference type="Proteomes" id="UP001152049"/>
    </source>
</evidence>
<dbReference type="OrthoDB" id="410701at2759"/>
<dbReference type="AlphaFoldDB" id="A0A9W8VAX8"/>
<reference evidence="2" key="1">
    <citation type="submission" date="2022-09" db="EMBL/GenBank/DDBJ databases">
        <title>Fusarium specimens isolated from Avocado Roots.</title>
        <authorList>
            <person name="Stajich J."/>
            <person name="Roper C."/>
            <person name="Heimlech-Rivalta G."/>
        </authorList>
    </citation>
    <scope>NUCLEOTIDE SEQUENCE</scope>
    <source>
        <strain evidence="2">CF00136</strain>
    </source>
</reference>
<accession>A0A9W8VAX8</accession>
<gene>
    <name evidence="2" type="ORF">NW762_009744</name>
</gene>
<name>A0A9W8VAX8_9HYPO</name>